<evidence type="ECO:0000313" key="10">
    <source>
        <dbReference type="Proteomes" id="UP000887540"/>
    </source>
</evidence>
<dbReference type="GO" id="GO:0019899">
    <property type="term" value="F:enzyme binding"/>
    <property type="evidence" value="ECO:0007669"/>
    <property type="project" value="UniProtKB-ARBA"/>
</dbReference>
<proteinExistence type="inferred from homology"/>
<dbReference type="SMART" id="SM00409">
    <property type="entry name" value="IG"/>
    <property type="match status" value="15"/>
</dbReference>
<dbReference type="Pfam" id="PF07679">
    <property type="entry name" value="I-set"/>
    <property type="match status" value="14"/>
</dbReference>
<dbReference type="InterPro" id="IPR013098">
    <property type="entry name" value="Ig_I-set"/>
</dbReference>
<dbReference type="InterPro" id="IPR007110">
    <property type="entry name" value="Ig-like_dom"/>
</dbReference>
<keyword evidence="6" id="KW-1015">Disulfide bond</keyword>
<feature type="compositionally biased region" description="Basic and acidic residues" evidence="8">
    <location>
        <begin position="96"/>
        <end position="106"/>
    </location>
</feature>
<dbReference type="FunFam" id="2.60.40.10:FF:001847">
    <property type="entry name" value="Titin homolog"/>
    <property type="match status" value="1"/>
</dbReference>
<dbReference type="GO" id="GO:0045989">
    <property type="term" value="P:positive regulation of striated muscle contraction"/>
    <property type="evidence" value="ECO:0007669"/>
    <property type="project" value="UniProtKB-ARBA"/>
</dbReference>
<reference evidence="11" key="1">
    <citation type="submission" date="2022-11" db="UniProtKB">
        <authorList>
            <consortium name="WormBaseParasite"/>
        </authorList>
    </citation>
    <scope>IDENTIFICATION</scope>
</reference>
<keyword evidence="4" id="KW-0732">Signal</keyword>
<keyword evidence="5" id="KW-0677">Repeat</keyword>
<dbReference type="FunFam" id="2.60.40.10:FF:000425">
    <property type="entry name" value="Myosin light chain kinase"/>
    <property type="match status" value="1"/>
</dbReference>
<evidence type="ECO:0000256" key="8">
    <source>
        <dbReference type="SAM" id="MobiDB-lite"/>
    </source>
</evidence>
<dbReference type="FunFam" id="2.60.40.10:FF:000107">
    <property type="entry name" value="Myosin, light chain kinase a"/>
    <property type="match status" value="6"/>
</dbReference>
<dbReference type="SUPFAM" id="SSF48726">
    <property type="entry name" value="Immunoglobulin"/>
    <property type="match status" value="15"/>
</dbReference>
<feature type="compositionally biased region" description="Low complexity" evidence="8">
    <location>
        <begin position="117"/>
        <end position="126"/>
    </location>
</feature>
<dbReference type="InterPro" id="IPR013783">
    <property type="entry name" value="Ig-like_fold"/>
</dbReference>
<dbReference type="SMART" id="SM00408">
    <property type="entry name" value="IGc2"/>
    <property type="match status" value="13"/>
</dbReference>
<feature type="domain" description="Ig-like" evidence="9">
    <location>
        <begin position="765"/>
        <end position="854"/>
    </location>
</feature>
<dbReference type="PROSITE" id="PS50835">
    <property type="entry name" value="IG_LIKE"/>
    <property type="match status" value="12"/>
</dbReference>
<dbReference type="GO" id="GO:0060298">
    <property type="term" value="P:positive regulation of sarcomere organization"/>
    <property type="evidence" value="ECO:0007669"/>
    <property type="project" value="UniProtKB-ARBA"/>
</dbReference>
<accession>A0A914CHD9</accession>
<dbReference type="GO" id="GO:0043025">
    <property type="term" value="C:neuronal cell body"/>
    <property type="evidence" value="ECO:0007669"/>
    <property type="project" value="TreeGrafter"/>
</dbReference>
<dbReference type="CDD" id="cd00096">
    <property type="entry name" value="Ig"/>
    <property type="match status" value="6"/>
</dbReference>
<evidence type="ECO:0000259" key="9">
    <source>
        <dbReference type="PROSITE" id="PS50835"/>
    </source>
</evidence>
<feature type="domain" description="Ig-like" evidence="9">
    <location>
        <begin position="879"/>
        <end position="972"/>
    </location>
</feature>
<evidence type="ECO:0000256" key="7">
    <source>
        <dbReference type="ARBA" id="ARBA00023319"/>
    </source>
</evidence>
<name>A0A914CHD9_9BILA</name>
<dbReference type="GO" id="GO:0008046">
    <property type="term" value="F:axon guidance receptor activity"/>
    <property type="evidence" value="ECO:0007669"/>
    <property type="project" value="TreeGrafter"/>
</dbReference>
<dbReference type="FunFam" id="2.60.40.10:FF:000032">
    <property type="entry name" value="palladin isoform X1"/>
    <property type="match status" value="2"/>
</dbReference>
<feature type="domain" description="Ig-like" evidence="9">
    <location>
        <begin position="1"/>
        <end position="93"/>
    </location>
</feature>
<feature type="domain" description="Ig-like" evidence="9">
    <location>
        <begin position="234"/>
        <end position="309"/>
    </location>
</feature>
<organism evidence="10 11">
    <name type="scientific">Acrobeloides nanus</name>
    <dbReference type="NCBI Taxonomy" id="290746"/>
    <lineage>
        <taxon>Eukaryota</taxon>
        <taxon>Metazoa</taxon>
        <taxon>Ecdysozoa</taxon>
        <taxon>Nematoda</taxon>
        <taxon>Chromadorea</taxon>
        <taxon>Rhabditida</taxon>
        <taxon>Tylenchina</taxon>
        <taxon>Cephalobomorpha</taxon>
        <taxon>Cephaloboidea</taxon>
        <taxon>Cephalobidae</taxon>
        <taxon>Acrobeloides</taxon>
    </lineage>
</organism>
<dbReference type="InterPro" id="IPR036179">
    <property type="entry name" value="Ig-like_dom_sf"/>
</dbReference>
<dbReference type="GO" id="GO:0040017">
    <property type="term" value="P:positive regulation of locomotion"/>
    <property type="evidence" value="ECO:0007669"/>
    <property type="project" value="UniProtKB-ARBA"/>
</dbReference>
<dbReference type="Gene3D" id="2.60.40.10">
    <property type="entry name" value="Immunoglobulins"/>
    <property type="match status" value="15"/>
</dbReference>
<feature type="region of interest" description="Disordered" evidence="8">
    <location>
        <begin position="1376"/>
        <end position="1400"/>
    </location>
</feature>
<keyword evidence="3" id="KW-0963">Cytoplasm</keyword>
<evidence type="ECO:0000256" key="6">
    <source>
        <dbReference type="ARBA" id="ARBA00023157"/>
    </source>
</evidence>
<dbReference type="InterPro" id="IPR050958">
    <property type="entry name" value="Cell_Adh-Cytoskel_Orgn"/>
</dbReference>
<dbReference type="PANTHER" id="PTHR45080">
    <property type="entry name" value="CONTACTIN 5"/>
    <property type="match status" value="1"/>
</dbReference>
<feature type="region of interest" description="Disordered" evidence="8">
    <location>
        <begin position="93"/>
        <end position="126"/>
    </location>
</feature>
<dbReference type="Pfam" id="PF13927">
    <property type="entry name" value="Ig_3"/>
    <property type="match status" value="1"/>
</dbReference>
<dbReference type="FunFam" id="2.60.40.10:FF:000080">
    <property type="entry name" value="Myosin light chain kinase, smooth muscle"/>
    <property type="match status" value="1"/>
</dbReference>
<feature type="domain" description="Ig-like" evidence="9">
    <location>
        <begin position="1294"/>
        <end position="1385"/>
    </location>
</feature>
<dbReference type="InterPro" id="IPR003598">
    <property type="entry name" value="Ig_sub2"/>
</dbReference>
<dbReference type="GO" id="GO:0030424">
    <property type="term" value="C:axon"/>
    <property type="evidence" value="ECO:0007669"/>
    <property type="project" value="TreeGrafter"/>
</dbReference>
<evidence type="ECO:0000256" key="4">
    <source>
        <dbReference type="ARBA" id="ARBA00022729"/>
    </source>
</evidence>
<dbReference type="GO" id="GO:0007156">
    <property type="term" value="P:homophilic cell adhesion via plasma membrane adhesion molecules"/>
    <property type="evidence" value="ECO:0007669"/>
    <property type="project" value="TreeGrafter"/>
</dbReference>
<feature type="domain" description="Ig-like" evidence="9">
    <location>
        <begin position="649"/>
        <end position="738"/>
    </location>
</feature>
<keyword evidence="7" id="KW-0393">Immunoglobulin domain</keyword>
<dbReference type="PANTHER" id="PTHR45080:SF8">
    <property type="entry name" value="IG-LIKE DOMAIN-CONTAINING PROTEIN"/>
    <property type="match status" value="1"/>
</dbReference>
<evidence type="ECO:0000256" key="1">
    <source>
        <dbReference type="ARBA" id="ARBA00004161"/>
    </source>
</evidence>
<dbReference type="InterPro" id="IPR003599">
    <property type="entry name" value="Ig_sub"/>
</dbReference>
<evidence type="ECO:0000256" key="3">
    <source>
        <dbReference type="ARBA" id="ARBA00022490"/>
    </source>
</evidence>
<dbReference type="GO" id="GO:0050808">
    <property type="term" value="P:synapse organization"/>
    <property type="evidence" value="ECO:0007669"/>
    <property type="project" value="TreeGrafter"/>
</dbReference>
<feature type="domain" description="Ig-like" evidence="9">
    <location>
        <begin position="1585"/>
        <end position="1673"/>
    </location>
</feature>
<feature type="domain" description="Ig-like" evidence="9">
    <location>
        <begin position="429"/>
        <end position="513"/>
    </location>
</feature>
<dbReference type="Proteomes" id="UP000887540">
    <property type="component" value="Unplaced"/>
</dbReference>
<dbReference type="FunFam" id="2.60.40.10:FF:000345">
    <property type="entry name" value="Muscle M-line assembly protein unc-89"/>
    <property type="match status" value="1"/>
</dbReference>
<evidence type="ECO:0000256" key="5">
    <source>
        <dbReference type="ARBA" id="ARBA00022737"/>
    </source>
</evidence>
<protein>
    <submittedName>
        <fullName evidence="11">Ig-like domain-containing protein</fullName>
    </submittedName>
</protein>
<comment type="similarity">
    <text evidence="2">Belongs to the protein kinase superfamily. CAMK Ser/Thr protein kinase family.</text>
</comment>
<evidence type="ECO:0000313" key="11">
    <source>
        <dbReference type="WBParaSite" id="ACRNAN_scaffold109.g14102.t1"/>
    </source>
</evidence>
<comment type="subcellular location">
    <subcellularLocation>
        <location evidence="1">Cytoplasm</location>
        <location evidence="1">Myofibril</location>
        <location evidence="1">Sarcomere</location>
        <location evidence="1">A band</location>
    </subcellularLocation>
</comment>
<feature type="domain" description="Ig-like" evidence="9">
    <location>
        <begin position="1481"/>
        <end position="1573"/>
    </location>
</feature>
<feature type="domain" description="Ig-like" evidence="9">
    <location>
        <begin position="331"/>
        <end position="414"/>
    </location>
</feature>
<dbReference type="GO" id="GO:0005886">
    <property type="term" value="C:plasma membrane"/>
    <property type="evidence" value="ECO:0007669"/>
    <property type="project" value="TreeGrafter"/>
</dbReference>
<evidence type="ECO:0000256" key="2">
    <source>
        <dbReference type="ARBA" id="ARBA00006692"/>
    </source>
</evidence>
<feature type="domain" description="Ig-like" evidence="9">
    <location>
        <begin position="546"/>
        <end position="634"/>
    </location>
</feature>
<dbReference type="GO" id="GO:0031672">
    <property type="term" value="C:A band"/>
    <property type="evidence" value="ECO:0007669"/>
    <property type="project" value="UniProtKB-SubCell"/>
</dbReference>
<keyword evidence="10" id="KW-1185">Reference proteome</keyword>
<feature type="domain" description="Ig-like" evidence="9">
    <location>
        <begin position="987"/>
        <end position="1076"/>
    </location>
</feature>
<sequence length="1727" mass="193483">MSDLKILHGLEDIKAREGDKEQVFSCEINDGGDVRVIWYKDNREITSSDKFTITFQNRIATLSIKNISPTDAGSYHCVFEKGTTQIQSGAKLTVTKKAEEKPEPDAKKKKIKKQGTPPSDIFDSPPSFHHKLSDEVVKLGGSIVLSVTDTTMPEPAVEWFRDGVRIISDQQKYSCRHEKGLYELEILSVEAIDDAQWKAVGTNQFGTCESECHLTVIKPDENRKPEFWTPLMDITCYEKDMLKLEVTVIGVPDPKVVWYKDGQKLDYSTEYRIVDEDKRKFSLTVLSAAKKHAGTYECHAENSIGKEVSTCKVTIREGRSKQGEGEEARAPVFRMPLPASRDVPEDMEVTLVCTVTGTPAPDISWLKDEYPVNFAETYYENGVATLIIRKAKPTHSGVFTCVATNTHGVARSIGMVYVQPGEQNVHIAPKFKELLPNVSVLENSEIVLECCATGKPTPSTNWYKDGLKMIMTNRMLLYTDRKGVVRLNIMNATPDDAGEYCCEAENSQGRDYTHCTVKVIDTGLSASKRARSRSPSPRREIDGSAPIITRHLCDAKVHEGNRELLECEVQAFPEPTIEWLKDGKPITESRTLRMYFDGRIAFLKIFEAHWEHQGVYECKIENKHGSVTSKANITVESAAASEEYVPNMPRFTQKLQNIQVEAENQPITLKCIVEGTPQPEVRWLLNGKAIHLGQEISARTVEKEYFLEISKFSSKFCGTYTAVATNMYGEYHSSATVAFIENELARQESTASIKSKRPRLDDQSPIFKELLQDQTVSAGSSTILKCQVNGYPDPEIIWLKDGEILKSTRRKQLGFDENGNCTLSISNCSREDSGIYMCTAKNEHGIQSTDCALTVVSPQGEDKHHMVVDDTEEVDSEKPLFTRTPPGEFKVPEGAKVELVAKAIGKPAPAMKWLKEGRPISRSNKAYDWWVTGAGEYVLEIDTAVMRSSGVFSCLAENMEGSAMTHTELIVAKRSYNLGLLPSDAPPSFENELQDLGVANGHSAVLKCKVNGYPEPSLRWYFIDDARKSTPLLELKNIWTEYRYGEDGEVRANSVVKAQQGTYQCVATNEHGRAITSCYLLVGEMSDEPAGPARFIKCLRDIWTPLGGNVEFDVEVGGYPLPEIVWYHDEKMVYEGRNKQIAYPSPSRCVLRIFNVQISDLGRYTAEAFNVHGQLCTNAQLNVGKPLVNDAPNFSEFKQDEIIVQQTEKIEKSTKRRGAIEELEDEGGVKKVRMHLKKKGVVPTVVEEESELKSPVFEEKGEIEAEEADQSKEQSALEEIRRLIHTRNKKKCIPKFVVKPKPKKILEEFKSLRLKTAISSNPSPEVKWDKDGIILETGNKYSIYNDGDFYYLEVHQVSTYDSGFYNCTATNPDGSATCTSEVEVEPVSDTSKEKSKKRVHKEPVAPTFIQVLPEHKQANAEPNRYQMFYDGECATLKFDALSSTDTGIYTCIAENNAGTASTQTNLDVSKPVIREEDGLPPKFLNPMQRMLHLSGGEEINLRGEIIEGTEPISCTWIHNKVDIPDSSGFKYIRDGKDSLLAIKDAFPEDSGEYVCVAANKYGSARCHIELQISENLRAPVPGDKPIVKALNKIISAQPGGTTEVKFSVKATPEPVISWFFGEKQILPSMKYETLSEGNQFTLRIHNLTHEDLGTYKLMAMNSGGTSAEAVQLTFDQSKLNETQEAFYKLCSMFYLSIYVQEVVYMFVMSFKNTDLDRPLRCLPLDRS</sequence>
<dbReference type="WBParaSite" id="ACRNAN_scaffold109.g14102.t1">
    <property type="protein sequence ID" value="ACRNAN_scaffold109.g14102.t1"/>
    <property type="gene ID" value="ACRNAN_scaffold109.g14102"/>
</dbReference>